<feature type="coiled-coil region" evidence="1">
    <location>
        <begin position="43"/>
        <end position="70"/>
    </location>
</feature>
<reference evidence="2" key="1">
    <citation type="submission" date="2024-05" db="EMBL/GenBank/DDBJ databases">
        <title>Pontimicrobium maritimus sp. nov., isolated form sea water.</title>
        <authorList>
            <person name="Muhammad N."/>
            <person name="Vuong T.Q."/>
            <person name="Han H.L."/>
            <person name="Kim S.-G."/>
        </authorList>
    </citation>
    <scope>NUCLEOTIDE SEQUENCE</scope>
    <source>
        <strain evidence="2">SW4</strain>
    </source>
</reference>
<protein>
    <recommendedName>
        <fullName evidence="3">Lipoprotein</fullName>
    </recommendedName>
</protein>
<proteinExistence type="predicted"/>
<dbReference type="PROSITE" id="PS51257">
    <property type="entry name" value="PROKAR_LIPOPROTEIN"/>
    <property type="match status" value="1"/>
</dbReference>
<dbReference type="EMBL" id="CP157199">
    <property type="protein sequence ID" value="XBG59968.1"/>
    <property type="molecule type" value="Genomic_DNA"/>
</dbReference>
<organism evidence="2">
    <name type="scientific">Pontimicrobium sp. SW4</name>
    <dbReference type="NCBI Taxonomy" id="3153519"/>
    <lineage>
        <taxon>Bacteria</taxon>
        <taxon>Pseudomonadati</taxon>
        <taxon>Bacteroidota</taxon>
        <taxon>Flavobacteriia</taxon>
        <taxon>Flavobacteriales</taxon>
        <taxon>Flavobacteriaceae</taxon>
        <taxon>Pontimicrobium</taxon>
    </lineage>
</organism>
<accession>A0AAU7BPG3</accession>
<keyword evidence="1" id="KW-0175">Coiled coil</keyword>
<evidence type="ECO:0000313" key="2">
    <source>
        <dbReference type="EMBL" id="XBG59968.1"/>
    </source>
</evidence>
<dbReference type="AlphaFoldDB" id="A0AAU7BPG3"/>
<gene>
    <name evidence="2" type="ORF">ABGB03_08840</name>
</gene>
<evidence type="ECO:0008006" key="3">
    <source>
        <dbReference type="Google" id="ProtNLM"/>
    </source>
</evidence>
<name>A0AAU7BPG3_9FLAO</name>
<sequence length="73" mass="8240">MKTVSKLIAIIFLLGFVACKDTKKEEEETLAAIDEIETIEGEMEEIAEDIENGVKDLEEAIKELEEDIKEIVN</sequence>
<dbReference type="RefSeq" id="WP_347922001.1">
    <property type="nucleotide sequence ID" value="NZ_CP157199.1"/>
</dbReference>
<evidence type="ECO:0000256" key="1">
    <source>
        <dbReference type="SAM" id="Coils"/>
    </source>
</evidence>